<sequence length="143" mass="16176">MNLHDITNSFEPARNAAIAIVLQRSRATKLAVVVASSESLKYEWDWVGVEGVPIVDHLKRIVLNRSTQLVSCPWCSLDEQDLQQYHRQFTPTHVWAYAVPRTPSPEILSSAMPIAYLIAIISCICTYFKPMLELGMLANLLDY</sequence>
<dbReference type="EMBL" id="UYWW01012383">
    <property type="protein sequence ID" value="VDM20829.1"/>
    <property type="molecule type" value="Genomic_DNA"/>
</dbReference>
<gene>
    <name evidence="1" type="ORF">WBA_LOCUS11547</name>
</gene>
<evidence type="ECO:0000313" key="1">
    <source>
        <dbReference type="EMBL" id="VDM20829.1"/>
    </source>
</evidence>
<evidence type="ECO:0000313" key="2">
    <source>
        <dbReference type="Proteomes" id="UP000270924"/>
    </source>
</evidence>
<dbReference type="InParanoid" id="A0A3P7EX42"/>
<dbReference type="Proteomes" id="UP000270924">
    <property type="component" value="Unassembled WGS sequence"/>
</dbReference>
<protein>
    <submittedName>
        <fullName evidence="1">Uncharacterized protein</fullName>
    </submittedName>
</protein>
<dbReference type="AlphaFoldDB" id="A0A3P7EX42"/>
<name>A0A3P7EX42_WUCBA</name>
<keyword evidence="2" id="KW-1185">Reference proteome</keyword>
<reference evidence="1 2" key="1">
    <citation type="submission" date="2018-11" db="EMBL/GenBank/DDBJ databases">
        <authorList>
            <consortium name="Pathogen Informatics"/>
        </authorList>
    </citation>
    <scope>NUCLEOTIDE SEQUENCE [LARGE SCALE GENOMIC DNA]</scope>
</reference>
<accession>A0A3P7EX42</accession>
<organism evidence="1 2">
    <name type="scientific">Wuchereria bancrofti</name>
    <dbReference type="NCBI Taxonomy" id="6293"/>
    <lineage>
        <taxon>Eukaryota</taxon>
        <taxon>Metazoa</taxon>
        <taxon>Ecdysozoa</taxon>
        <taxon>Nematoda</taxon>
        <taxon>Chromadorea</taxon>
        <taxon>Rhabditida</taxon>
        <taxon>Spirurina</taxon>
        <taxon>Spiruromorpha</taxon>
        <taxon>Filarioidea</taxon>
        <taxon>Onchocercidae</taxon>
        <taxon>Wuchereria</taxon>
    </lineage>
</organism>
<proteinExistence type="predicted"/>